<dbReference type="InterPro" id="IPR000719">
    <property type="entry name" value="Prot_kinase_dom"/>
</dbReference>
<evidence type="ECO:0000256" key="1">
    <source>
        <dbReference type="ARBA" id="ARBA00004162"/>
    </source>
</evidence>
<dbReference type="FunFam" id="1.10.510.10:FF:000468">
    <property type="entry name" value="PTI1-like tyrosine-protein kinase 3"/>
    <property type="match status" value="1"/>
</dbReference>
<evidence type="ECO:0000256" key="7">
    <source>
        <dbReference type="ARBA" id="ARBA00022989"/>
    </source>
</evidence>
<dbReference type="Pfam" id="PF01476">
    <property type="entry name" value="LysM"/>
    <property type="match status" value="1"/>
</dbReference>
<dbReference type="Proteomes" id="UP000017836">
    <property type="component" value="Unassembled WGS sequence"/>
</dbReference>
<organism evidence="14 15">
    <name type="scientific">Amborella trichopoda</name>
    <dbReference type="NCBI Taxonomy" id="13333"/>
    <lineage>
        <taxon>Eukaryota</taxon>
        <taxon>Viridiplantae</taxon>
        <taxon>Streptophyta</taxon>
        <taxon>Embryophyta</taxon>
        <taxon>Tracheophyta</taxon>
        <taxon>Spermatophyta</taxon>
        <taxon>Magnoliopsida</taxon>
        <taxon>Amborellales</taxon>
        <taxon>Amborellaceae</taxon>
        <taxon>Amborella</taxon>
    </lineage>
</organism>
<feature type="transmembrane region" description="Helical" evidence="10">
    <location>
        <begin position="216"/>
        <end position="240"/>
    </location>
</feature>
<dbReference type="InterPro" id="IPR008271">
    <property type="entry name" value="Ser/Thr_kinase_AS"/>
</dbReference>
<dbReference type="PROSITE" id="PS51782">
    <property type="entry name" value="LYSM"/>
    <property type="match status" value="1"/>
</dbReference>
<keyword evidence="6" id="KW-0067">ATP-binding</keyword>
<proteinExistence type="predicted"/>
<dbReference type="GO" id="GO:0005524">
    <property type="term" value="F:ATP binding"/>
    <property type="evidence" value="ECO:0007669"/>
    <property type="project" value="UniProtKB-KW"/>
</dbReference>
<keyword evidence="2" id="KW-1003">Cell membrane</keyword>
<dbReference type="AlphaFoldDB" id="W1NXI6"/>
<name>W1NXI6_AMBTC</name>
<dbReference type="InterPro" id="IPR018392">
    <property type="entry name" value="LysM"/>
</dbReference>
<keyword evidence="5" id="KW-0547">Nucleotide-binding</keyword>
<dbReference type="OMA" id="FTICSRF"/>
<dbReference type="CDD" id="cd00118">
    <property type="entry name" value="LysM"/>
    <property type="match status" value="1"/>
</dbReference>
<dbReference type="SMART" id="SM00220">
    <property type="entry name" value="S_TKc"/>
    <property type="match status" value="1"/>
</dbReference>
<evidence type="ECO:0000259" key="13">
    <source>
        <dbReference type="PROSITE" id="PS51782"/>
    </source>
</evidence>
<evidence type="ECO:0000256" key="2">
    <source>
        <dbReference type="ARBA" id="ARBA00022475"/>
    </source>
</evidence>
<sequence>MEASNAALLFFIIICFPFASSLLGTNLLSCNISMITSCSACLYFVPEPSQNFQQVADLFGTTSDMITEAIDNFLVTVNCSCDPSLGQFLAHINYKVKQGDTTDNISMKFQNFAVDLPKKKIFPGQIIRVGLVCGCVQRVQVVTYRVVMGDTLYIIGMRFNADLNQTSALNQIDDPSKIHTGEVIFVPAKDLQHLVSIDSGDPIDRKGSNFQHLRRLVTWIVAAVIVLTAIAAIIFLWFILRGKGKSVASIYGIKWLSCCLPRFYHSTALKTSTHHHTSFRDSEVLAVKSSSSEKVVVFTHYEICEATANFNASKKLGQGSCGAVYHGRLRGREVAIKQMKNTKSREFLAELNILCKVNHSNLIELTGYAAGGESLFLVYEFAQNGTLSDHLHGIHRKGFKPLSWTMRVQIALDAAKGLDYIHENTKPYFVHRDVKTSNILLDSCFRAKISDFGLVKLLEHSPEIGTATSKIVGTFGYLPPEYVRDGCVTPKNDVYAYGVVLMELITGKPALSRSSSDGNAENIEHRSLVSFMLSTLDASDDPGALLAQFVDPNLTYYQQDSLIQMALLAKACVDEDRYRRPDMHGIILRLSDILACSLEWEAATEQHSIQDLYPLTSSFSYSK</sequence>
<evidence type="ECO:0000256" key="4">
    <source>
        <dbReference type="ARBA" id="ARBA00022729"/>
    </source>
</evidence>
<feature type="domain" description="Protein kinase" evidence="12">
    <location>
        <begin position="310"/>
        <end position="594"/>
    </location>
</feature>
<dbReference type="SMART" id="SM00257">
    <property type="entry name" value="LysM"/>
    <property type="match status" value="2"/>
</dbReference>
<dbReference type="SUPFAM" id="SSF56112">
    <property type="entry name" value="Protein kinase-like (PK-like)"/>
    <property type="match status" value="1"/>
</dbReference>
<reference evidence="15" key="1">
    <citation type="journal article" date="2013" name="Science">
        <title>The Amborella genome and the evolution of flowering plants.</title>
        <authorList>
            <consortium name="Amborella Genome Project"/>
        </authorList>
    </citation>
    <scope>NUCLEOTIDE SEQUENCE [LARGE SCALE GENOMIC DNA]</scope>
</reference>
<feature type="chain" id="PRO_5004807535" description="Protein kinase domain-containing protein" evidence="11">
    <location>
        <begin position="22"/>
        <end position="623"/>
    </location>
</feature>
<dbReference type="InterPro" id="IPR011009">
    <property type="entry name" value="Kinase-like_dom_sf"/>
</dbReference>
<dbReference type="Gene3D" id="1.10.510.10">
    <property type="entry name" value="Transferase(Phosphotransferase) domain 1"/>
    <property type="match status" value="1"/>
</dbReference>
<feature type="signal peptide" evidence="11">
    <location>
        <begin position="1"/>
        <end position="21"/>
    </location>
</feature>
<dbReference type="InterPro" id="IPR044812">
    <property type="entry name" value="CERK1/LYK3-like"/>
</dbReference>
<dbReference type="OrthoDB" id="4062651at2759"/>
<evidence type="ECO:0000259" key="12">
    <source>
        <dbReference type="PROSITE" id="PS50011"/>
    </source>
</evidence>
<dbReference type="HOGENOM" id="CLU_000288_99_2_1"/>
<evidence type="ECO:0000313" key="15">
    <source>
        <dbReference type="Proteomes" id="UP000017836"/>
    </source>
</evidence>
<keyword evidence="7 10" id="KW-1133">Transmembrane helix</keyword>
<dbReference type="InterPro" id="IPR036779">
    <property type="entry name" value="LysM_dom_sf"/>
</dbReference>
<dbReference type="PROSITE" id="PS50011">
    <property type="entry name" value="PROTEIN_KINASE_DOM"/>
    <property type="match status" value="1"/>
</dbReference>
<accession>W1NXI6</accession>
<dbReference type="EMBL" id="KI394907">
    <property type="protein sequence ID" value="ERN00363.1"/>
    <property type="molecule type" value="Genomic_DNA"/>
</dbReference>
<dbReference type="Pfam" id="PF00069">
    <property type="entry name" value="Pkinase"/>
    <property type="match status" value="1"/>
</dbReference>
<dbReference type="eggNOG" id="ENOG502QU64">
    <property type="taxonomic scope" value="Eukaryota"/>
</dbReference>
<dbReference type="GO" id="GO:0005886">
    <property type="term" value="C:plasma membrane"/>
    <property type="evidence" value="ECO:0007669"/>
    <property type="project" value="UniProtKB-SubCell"/>
</dbReference>
<evidence type="ECO:0008006" key="16">
    <source>
        <dbReference type="Google" id="ProtNLM"/>
    </source>
</evidence>
<dbReference type="Gramene" id="ERN00363">
    <property type="protein sequence ID" value="ERN00363"/>
    <property type="gene ID" value="AMTR_s00104p00099880"/>
</dbReference>
<dbReference type="Gene3D" id="3.10.350.10">
    <property type="entry name" value="LysM domain"/>
    <property type="match status" value="1"/>
</dbReference>
<evidence type="ECO:0000256" key="6">
    <source>
        <dbReference type="ARBA" id="ARBA00022840"/>
    </source>
</evidence>
<evidence type="ECO:0000256" key="3">
    <source>
        <dbReference type="ARBA" id="ARBA00022692"/>
    </source>
</evidence>
<dbReference type="GO" id="GO:0019199">
    <property type="term" value="F:transmembrane receptor protein kinase activity"/>
    <property type="evidence" value="ECO:0007669"/>
    <property type="project" value="InterPro"/>
</dbReference>
<dbReference type="GO" id="GO:0045087">
    <property type="term" value="P:innate immune response"/>
    <property type="evidence" value="ECO:0007669"/>
    <property type="project" value="InterPro"/>
</dbReference>
<evidence type="ECO:0000256" key="5">
    <source>
        <dbReference type="ARBA" id="ARBA00022741"/>
    </source>
</evidence>
<keyword evidence="9" id="KW-1015">Disulfide bond</keyword>
<evidence type="ECO:0000313" key="14">
    <source>
        <dbReference type="EMBL" id="ERN00363.1"/>
    </source>
</evidence>
<keyword evidence="4 11" id="KW-0732">Signal</keyword>
<dbReference type="SUPFAM" id="SSF54106">
    <property type="entry name" value="LysM domain"/>
    <property type="match status" value="1"/>
</dbReference>
<keyword evidence="15" id="KW-1185">Reference proteome</keyword>
<comment type="subcellular location">
    <subcellularLocation>
        <location evidence="1">Cell membrane</location>
        <topology evidence="1">Single-pass membrane protein</topology>
    </subcellularLocation>
</comment>
<keyword evidence="8 10" id="KW-0472">Membrane</keyword>
<gene>
    <name evidence="14" type="ORF">AMTR_s00104p00099880</name>
</gene>
<dbReference type="PROSITE" id="PS00108">
    <property type="entry name" value="PROTEIN_KINASE_ST"/>
    <property type="match status" value="1"/>
</dbReference>
<dbReference type="PANTHER" id="PTHR46204">
    <property type="entry name" value="CHITIN ELICITOR RECEPTOR KINASE 1-RELATED"/>
    <property type="match status" value="1"/>
</dbReference>
<keyword evidence="3 10" id="KW-0812">Transmembrane</keyword>
<dbReference type="Gene3D" id="3.30.200.20">
    <property type="entry name" value="Phosphorylase Kinase, domain 1"/>
    <property type="match status" value="1"/>
</dbReference>
<evidence type="ECO:0000256" key="11">
    <source>
        <dbReference type="SAM" id="SignalP"/>
    </source>
</evidence>
<feature type="domain" description="LysM" evidence="13">
    <location>
        <begin position="142"/>
        <end position="186"/>
    </location>
</feature>
<evidence type="ECO:0000256" key="10">
    <source>
        <dbReference type="SAM" id="Phobius"/>
    </source>
</evidence>
<evidence type="ECO:0000256" key="9">
    <source>
        <dbReference type="ARBA" id="ARBA00023157"/>
    </source>
</evidence>
<dbReference type="PANTHER" id="PTHR46204:SF5">
    <property type="entry name" value="PROTEIN KINASE DOMAIN-CONTAINING PROTEIN"/>
    <property type="match status" value="1"/>
</dbReference>
<evidence type="ECO:0000256" key="8">
    <source>
        <dbReference type="ARBA" id="ARBA00023136"/>
    </source>
</evidence>
<protein>
    <recommendedName>
        <fullName evidence="16">Protein kinase domain-containing protein</fullName>
    </recommendedName>
</protein>